<dbReference type="EMBL" id="CP002351">
    <property type="protein sequence ID" value="AEH50930.1"/>
    <property type="molecule type" value="Genomic_DNA"/>
</dbReference>
<accession>F7YYA9</accession>
<name>F7YYA9_9THEM</name>
<dbReference type="InterPro" id="IPR000979">
    <property type="entry name" value="Phosphodiesterase_MJ0936/Vps29"/>
</dbReference>
<dbReference type="Pfam" id="PF12850">
    <property type="entry name" value="Metallophos_2"/>
    <property type="match status" value="1"/>
</dbReference>
<dbReference type="NCBIfam" id="TIGR00040">
    <property type="entry name" value="yfcE"/>
    <property type="match status" value="1"/>
</dbReference>
<reference evidence="4 5" key="1">
    <citation type="submission" date="2010-11" db="EMBL/GenBank/DDBJ databases">
        <title>The complete genome of Thermotoga thermarum DSM 5069.</title>
        <authorList>
            <consortium name="US DOE Joint Genome Institute (JGI-PGF)"/>
            <person name="Lucas S."/>
            <person name="Copeland A."/>
            <person name="Lapidus A."/>
            <person name="Bruce D."/>
            <person name="Goodwin L."/>
            <person name="Pitluck S."/>
            <person name="Kyrpides N."/>
            <person name="Mavromatis K."/>
            <person name="Ivanova N."/>
            <person name="Zeytun A."/>
            <person name="Brettin T."/>
            <person name="Detter J.C."/>
            <person name="Tapia R."/>
            <person name="Han C."/>
            <person name="Land M."/>
            <person name="Hauser L."/>
            <person name="Markowitz V."/>
            <person name="Cheng J.-F."/>
            <person name="Hugenholtz P."/>
            <person name="Woyke T."/>
            <person name="Wu D."/>
            <person name="Spring S."/>
            <person name="Schroeder M."/>
            <person name="Brambilla E."/>
            <person name="Klenk H.-P."/>
            <person name="Eisen J.A."/>
        </authorList>
    </citation>
    <scope>NUCLEOTIDE SEQUENCE [LARGE SCALE GENOMIC DNA]</scope>
    <source>
        <strain evidence="4 5">DSM 5069</strain>
    </source>
</reference>
<dbReference type="CDD" id="cd00841">
    <property type="entry name" value="MPP_YfcE"/>
    <property type="match status" value="1"/>
</dbReference>
<dbReference type="AlphaFoldDB" id="F7YYA9"/>
<dbReference type="InterPro" id="IPR041802">
    <property type="entry name" value="MPP_YfcE"/>
</dbReference>
<dbReference type="PANTHER" id="PTHR11124">
    <property type="entry name" value="VACUOLAR SORTING PROTEIN VPS29"/>
    <property type="match status" value="1"/>
</dbReference>
<dbReference type="InterPro" id="IPR024654">
    <property type="entry name" value="Calcineurin-like_PHP_lpxH"/>
</dbReference>
<organism evidence="4 5">
    <name type="scientific">Pseudothermotoga thermarum DSM 5069</name>
    <dbReference type="NCBI Taxonomy" id="688269"/>
    <lineage>
        <taxon>Bacteria</taxon>
        <taxon>Thermotogati</taxon>
        <taxon>Thermotogota</taxon>
        <taxon>Thermotogae</taxon>
        <taxon>Thermotogales</taxon>
        <taxon>Thermotogaceae</taxon>
        <taxon>Pseudothermotoga</taxon>
    </lineage>
</organism>
<evidence type="ECO:0000313" key="4">
    <source>
        <dbReference type="EMBL" id="AEH50930.1"/>
    </source>
</evidence>
<proteinExistence type="inferred from homology"/>
<dbReference type="Proteomes" id="UP000006804">
    <property type="component" value="Chromosome"/>
</dbReference>
<dbReference type="SUPFAM" id="SSF56300">
    <property type="entry name" value="Metallo-dependent phosphatases"/>
    <property type="match status" value="1"/>
</dbReference>
<evidence type="ECO:0000313" key="5">
    <source>
        <dbReference type="Proteomes" id="UP000006804"/>
    </source>
</evidence>
<dbReference type="GO" id="GO:0016787">
    <property type="term" value="F:hydrolase activity"/>
    <property type="evidence" value="ECO:0007669"/>
    <property type="project" value="UniProtKB-UniRule"/>
</dbReference>
<dbReference type="EC" id="3.1.4.-" evidence="2"/>
<evidence type="ECO:0000256" key="1">
    <source>
        <dbReference type="ARBA" id="ARBA00008950"/>
    </source>
</evidence>
<dbReference type="STRING" id="688269.Theth_0846"/>
<keyword evidence="2" id="KW-0479">Metal-binding</keyword>
<gene>
    <name evidence="4" type="ORF">Theth_0846</name>
</gene>
<dbReference type="Gene3D" id="3.60.21.10">
    <property type="match status" value="1"/>
</dbReference>
<evidence type="ECO:0000259" key="3">
    <source>
        <dbReference type="Pfam" id="PF12850"/>
    </source>
</evidence>
<dbReference type="GO" id="GO:0046872">
    <property type="term" value="F:metal ion binding"/>
    <property type="evidence" value="ECO:0007669"/>
    <property type="project" value="UniProtKB-KW"/>
</dbReference>
<dbReference type="eggNOG" id="COG0622">
    <property type="taxonomic scope" value="Bacteria"/>
</dbReference>
<evidence type="ECO:0000256" key="2">
    <source>
        <dbReference type="RuleBase" id="RU362039"/>
    </source>
</evidence>
<dbReference type="NCBIfam" id="NF006988">
    <property type="entry name" value="PRK09453.1"/>
    <property type="match status" value="1"/>
</dbReference>
<dbReference type="HOGENOM" id="CLU_063749_1_1_0"/>
<dbReference type="PATRIC" id="fig|688269.3.peg.870"/>
<sequence>MLGGELAIRILVVSDTHGDFESWKKLREQSGVVDQIVHLGDFLYHGPRNPIPTGYDPLALAEALKSENLMAVRGNCDADVDLMLLGIEDMAKFMILTFGKYKMVCLHGENIKSDEDLIQLLKNYEACIVAFGHTHIPRLEKKEAGVILNPGSPSLPKKNNPPSFALIDFDNEYLKISLFTLSGKLVAEVNL</sequence>
<dbReference type="KEGG" id="tta:Theth_0846"/>
<dbReference type="RefSeq" id="WP_013932152.1">
    <property type="nucleotide sequence ID" value="NC_015707.1"/>
</dbReference>
<keyword evidence="5" id="KW-1185">Reference proteome</keyword>
<comment type="similarity">
    <text evidence="1 2">Belongs to the metallophosphoesterase superfamily. YfcE family.</text>
</comment>
<protein>
    <recommendedName>
        <fullName evidence="2">Phosphoesterase</fullName>
        <ecNumber evidence="2">3.1.4.-</ecNumber>
    </recommendedName>
</protein>
<feature type="domain" description="Calcineurin-like phosphoesterase" evidence="3">
    <location>
        <begin position="9"/>
        <end position="171"/>
    </location>
</feature>
<dbReference type="InterPro" id="IPR029052">
    <property type="entry name" value="Metallo-depent_PP-like"/>
</dbReference>
<comment type="cofactor">
    <cofactor evidence="2">
        <name>a divalent metal cation</name>
        <dbReference type="ChEBI" id="CHEBI:60240"/>
    </cofactor>
</comment>